<feature type="region of interest" description="Disordered" evidence="1">
    <location>
        <begin position="1"/>
        <end position="22"/>
    </location>
</feature>
<feature type="compositionally biased region" description="Basic and acidic residues" evidence="1">
    <location>
        <begin position="1"/>
        <end position="14"/>
    </location>
</feature>
<proteinExistence type="predicted"/>
<evidence type="ECO:0000313" key="2">
    <source>
        <dbReference type="WBParaSite" id="MCU_009136-RA"/>
    </source>
</evidence>
<reference evidence="2" key="1">
    <citation type="submission" date="2019-11" db="UniProtKB">
        <authorList>
            <consortium name="WormBaseParasite"/>
        </authorList>
    </citation>
    <scope>IDENTIFICATION</scope>
</reference>
<sequence length="112" mass="12128">MPRSKAEQSRHETTTHTLASPTSACTSTLHLGVSTSSPDNSDLGDSNSYTTAAFDANLLSEVANVEAKQLVKGFCRIKRRVMRFNASICLQSDGYKKGISSAVRDVFVTTRV</sequence>
<dbReference type="AlphaFoldDB" id="A0A5K3FJZ5"/>
<evidence type="ECO:0000256" key="1">
    <source>
        <dbReference type="SAM" id="MobiDB-lite"/>
    </source>
</evidence>
<protein>
    <submittedName>
        <fullName evidence="2">Uncharacterized protein</fullName>
    </submittedName>
</protein>
<accession>A0A5K3FJZ5</accession>
<dbReference type="WBParaSite" id="MCU_009136-RA">
    <property type="protein sequence ID" value="MCU_009136-RA"/>
    <property type="gene ID" value="MCU_009136"/>
</dbReference>
<organism evidence="2">
    <name type="scientific">Mesocestoides corti</name>
    <name type="common">Flatworm</name>
    <dbReference type="NCBI Taxonomy" id="53468"/>
    <lineage>
        <taxon>Eukaryota</taxon>
        <taxon>Metazoa</taxon>
        <taxon>Spiralia</taxon>
        <taxon>Lophotrochozoa</taxon>
        <taxon>Platyhelminthes</taxon>
        <taxon>Cestoda</taxon>
        <taxon>Eucestoda</taxon>
        <taxon>Cyclophyllidea</taxon>
        <taxon>Mesocestoididae</taxon>
        <taxon>Mesocestoides</taxon>
    </lineage>
</organism>
<name>A0A5K3FJZ5_MESCO</name>